<dbReference type="EMBL" id="KZ293470">
    <property type="protein sequence ID" value="PBK62040.1"/>
    <property type="molecule type" value="Genomic_DNA"/>
</dbReference>
<dbReference type="AlphaFoldDB" id="A0A2H3AWZ0"/>
<reference evidence="2" key="1">
    <citation type="journal article" date="2017" name="Nat. Ecol. Evol.">
        <title>Genome expansion and lineage-specific genetic innovations in the forest pathogenic fungi Armillaria.</title>
        <authorList>
            <person name="Sipos G."/>
            <person name="Prasanna A.N."/>
            <person name="Walter M.C."/>
            <person name="O'Connor E."/>
            <person name="Balint B."/>
            <person name="Krizsan K."/>
            <person name="Kiss B."/>
            <person name="Hess J."/>
            <person name="Varga T."/>
            <person name="Slot J."/>
            <person name="Riley R."/>
            <person name="Boka B."/>
            <person name="Rigling D."/>
            <person name="Barry K."/>
            <person name="Lee J."/>
            <person name="Mihaltcheva S."/>
            <person name="LaButti K."/>
            <person name="Lipzen A."/>
            <person name="Waldron R."/>
            <person name="Moloney N.M."/>
            <person name="Sperisen C."/>
            <person name="Kredics L."/>
            <person name="Vagvoelgyi C."/>
            <person name="Patrignani A."/>
            <person name="Fitzpatrick D."/>
            <person name="Nagy I."/>
            <person name="Doyle S."/>
            <person name="Anderson J.B."/>
            <person name="Grigoriev I.V."/>
            <person name="Gueldener U."/>
            <person name="Muensterkoetter M."/>
            <person name="Nagy L.G."/>
        </authorList>
    </citation>
    <scope>NUCLEOTIDE SEQUENCE [LARGE SCALE GENOMIC DNA]</scope>
    <source>
        <strain evidence="2">28-4</strain>
    </source>
</reference>
<evidence type="ECO:0000313" key="2">
    <source>
        <dbReference type="Proteomes" id="UP000218334"/>
    </source>
</evidence>
<organism evidence="1 2">
    <name type="scientific">Armillaria solidipes</name>
    <dbReference type="NCBI Taxonomy" id="1076256"/>
    <lineage>
        <taxon>Eukaryota</taxon>
        <taxon>Fungi</taxon>
        <taxon>Dikarya</taxon>
        <taxon>Basidiomycota</taxon>
        <taxon>Agaricomycotina</taxon>
        <taxon>Agaricomycetes</taxon>
        <taxon>Agaricomycetidae</taxon>
        <taxon>Agaricales</taxon>
        <taxon>Marasmiineae</taxon>
        <taxon>Physalacriaceae</taxon>
        <taxon>Armillaria</taxon>
    </lineage>
</organism>
<keyword evidence="2" id="KW-1185">Reference proteome</keyword>
<proteinExistence type="predicted"/>
<accession>A0A2H3AWZ0</accession>
<name>A0A2H3AWZ0_9AGAR</name>
<sequence>MPPRKTSGIVYLSGGTVPQFGEDYDVQDPVAERQYYDQLAPFRRAWHCGRSLSIGDSFDVTLPTITKPEGGREIPSFAHNGGNYKLVITKASLLPLDSRSPPSLALFPKQLAGCENYTYNELKVLQGTVIAYYYGKHMLAMKNGEVARVLVFEPVYGISLEGWIDSYPEHSDADEPRMTFLTLCCMDHYEDLVEWAQLKGSLGCDLVYPGVSI</sequence>
<evidence type="ECO:0000313" key="1">
    <source>
        <dbReference type="EMBL" id="PBK62040.1"/>
    </source>
</evidence>
<protein>
    <submittedName>
        <fullName evidence="1">Uncharacterized protein</fullName>
    </submittedName>
</protein>
<dbReference type="Proteomes" id="UP000218334">
    <property type="component" value="Unassembled WGS sequence"/>
</dbReference>
<gene>
    <name evidence="1" type="ORF">ARMSODRAFT_1025170</name>
</gene>